<dbReference type="InterPro" id="IPR050406">
    <property type="entry name" value="FGGY_Carb_Kinase"/>
</dbReference>
<evidence type="ECO:0000256" key="1">
    <source>
        <dbReference type="ARBA" id="ARBA00009156"/>
    </source>
</evidence>
<evidence type="ECO:0000256" key="2">
    <source>
        <dbReference type="ARBA" id="ARBA00022679"/>
    </source>
</evidence>
<evidence type="ECO:0000256" key="6">
    <source>
        <dbReference type="HAMAP-Rule" id="MF_02220"/>
    </source>
</evidence>
<feature type="active site" description="Proton acceptor" evidence="6">
    <location>
        <position position="237"/>
    </location>
</feature>
<evidence type="ECO:0000259" key="9">
    <source>
        <dbReference type="Pfam" id="PF02782"/>
    </source>
</evidence>
<keyword evidence="3 6" id="KW-0547">Nucleotide-binding</keyword>
<feature type="site" description="Important for activity" evidence="6">
    <location>
        <position position="7"/>
    </location>
</feature>
<keyword evidence="11" id="KW-1185">Reference proteome</keyword>
<comment type="catalytic activity">
    <reaction evidence="6 7">
        <text>D-xylulose + ATP = D-xylulose 5-phosphate + ADP + H(+)</text>
        <dbReference type="Rhea" id="RHEA:10964"/>
        <dbReference type="ChEBI" id="CHEBI:15378"/>
        <dbReference type="ChEBI" id="CHEBI:17140"/>
        <dbReference type="ChEBI" id="CHEBI:30616"/>
        <dbReference type="ChEBI" id="CHEBI:57737"/>
        <dbReference type="ChEBI" id="CHEBI:456216"/>
        <dbReference type="EC" id="2.7.1.17"/>
    </reaction>
</comment>
<evidence type="ECO:0000313" key="11">
    <source>
        <dbReference type="Proteomes" id="UP000809431"/>
    </source>
</evidence>
<evidence type="ECO:0000256" key="5">
    <source>
        <dbReference type="ARBA" id="ARBA00022840"/>
    </source>
</evidence>
<dbReference type="PANTHER" id="PTHR43095:SF6">
    <property type="entry name" value="XYLULOSE KINASE"/>
    <property type="match status" value="1"/>
</dbReference>
<evidence type="ECO:0000256" key="7">
    <source>
        <dbReference type="RuleBase" id="RU364073"/>
    </source>
</evidence>
<protein>
    <recommendedName>
        <fullName evidence="6 7">Xylulose kinase</fullName>
        <shortName evidence="6 7">Xylulokinase</shortName>
        <ecNumber evidence="6 7">2.7.1.17</ecNumber>
    </recommendedName>
</protein>
<dbReference type="NCBIfam" id="TIGR01312">
    <property type="entry name" value="XylB"/>
    <property type="match status" value="1"/>
</dbReference>
<dbReference type="Pfam" id="PF02782">
    <property type="entry name" value="FGGY_C"/>
    <property type="match status" value="1"/>
</dbReference>
<dbReference type="InterPro" id="IPR000577">
    <property type="entry name" value="Carb_kinase_FGGY"/>
</dbReference>
<dbReference type="InterPro" id="IPR018485">
    <property type="entry name" value="FGGY_C"/>
</dbReference>
<dbReference type="InterPro" id="IPR018484">
    <property type="entry name" value="FGGY_N"/>
</dbReference>
<dbReference type="RefSeq" id="WP_203538243.1">
    <property type="nucleotide sequence ID" value="NZ_JAESND010000004.1"/>
</dbReference>
<name>A0ABS2BKJ4_9NEIS</name>
<dbReference type="Proteomes" id="UP000809431">
    <property type="component" value="Unassembled WGS sequence"/>
</dbReference>
<comment type="caution">
    <text evidence="10">The sequence shown here is derived from an EMBL/GenBank/DDBJ whole genome shotgun (WGS) entry which is preliminary data.</text>
</comment>
<dbReference type="EC" id="2.7.1.17" evidence="6 7"/>
<dbReference type="Pfam" id="PF00370">
    <property type="entry name" value="FGGY_N"/>
    <property type="match status" value="1"/>
</dbReference>
<keyword evidence="5 6" id="KW-0067">ATP-binding</keyword>
<dbReference type="InterPro" id="IPR043129">
    <property type="entry name" value="ATPase_NBD"/>
</dbReference>
<dbReference type="CDD" id="cd07808">
    <property type="entry name" value="ASKHA_NBD_FGGY_EcXK-like"/>
    <property type="match status" value="1"/>
</dbReference>
<dbReference type="SUPFAM" id="SSF53067">
    <property type="entry name" value="Actin-like ATPase domain"/>
    <property type="match status" value="2"/>
</dbReference>
<feature type="binding site" evidence="6">
    <location>
        <begin position="80"/>
        <end position="81"/>
    </location>
    <ligand>
        <name>substrate</name>
    </ligand>
</feature>
<keyword evidence="6 7" id="KW-0859">Xylose metabolism</keyword>
<accession>A0ABS2BKJ4</accession>
<keyword evidence="2 6" id="KW-0808">Transferase</keyword>
<reference evidence="10 11" key="1">
    <citation type="submission" date="2021-01" db="EMBL/GenBank/DDBJ databases">
        <title>Draft Genome Sequence and Polyhydroxyalkanoate Biosynthetic Potential of Jeongeupia naejangsanensis Type Strain DSM 24253.</title>
        <authorList>
            <person name="Turrini P."/>
            <person name="Artuso I."/>
            <person name="Lugli G.A."/>
            <person name="Frangipani E."/>
            <person name="Ventura M."/>
            <person name="Visca P."/>
        </authorList>
    </citation>
    <scope>NUCLEOTIDE SEQUENCE [LARGE SCALE GENOMIC DNA]</scope>
    <source>
        <strain evidence="10 11">DSM 24253</strain>
    </source>
</reference>
<evidence type="ECO:0000313" key="10">
    <source>
        <dbReference type="EMBL" id="MBM3116133.1"/>
    </source>
</evidence>
<sequence>MTFLGLDLGTSEVKAMLVDDEQKLLASDAVRLAIASPQPLWSEQSPDEWWHATLKAIDRVRSAAPEAFAALRGIGLSGQMHGAVLLDKHQRVLRPAILWNDTRAHAECIELEALVPQSRQITGNLAMPGFTAPKLLWLQKYEPAIRARVDKVLLPKDYIAFRLTGEFVSEMSDAAGTLWLDVAGRDWSDRMLNATGLDRASMPRLVEGSQAGAALRPALAAEWGIAHEVVVAGGAGDNAAAAVGIGAVSPGDAFISLGTSGVMFVANERFLPNPAQAVHAFCHALPQRWHQMSVMLSAAASLTWASQLTQTPVGDLAGLAQRADAARAPLFLPYLNGERTPHNNARASGTLLGLNGTSDRAAVGYAVMEGVAFGLADGYAALAATGSRVGTASFVGGGSRSRFWGELIASATGITLLRHANGDFGGAFGAARLARLAVGGEAVEAVCTVPPVAETIAPNPEMAALLHARHDRFRRAYAALEPEFARA</sequence>
<keyword evidence="6 7" id="KW-0119">Carbohydrate metabolism</keyword>
<dbReference type="GO" id="GO:0004856">
    <property type="term" value="F:D-xylulokinase activity"/>
    <property type="evidence" value="ECO:0007669"/>
    <property type="project" value="UniProtKB-EC"/>
</dbReference>
<evidence type="ECO:0000259" key="8">
    <source>
        <dbReference type="Pfam" id="PF00370"/>
    </source>
</evidence>
<gene>
    <name evidence="6 7 10" type="primary">xylB</name>
    <name evidence="10" type="ORF">JMJ54_09830</name>
</gene>
<dbReference type="EMBL" id="JAESND010000004">
    <property type="protein sequence ID" value="MBM3116133.1"/>
    <property type="molecule type" value="Genomic_DNA"/>
</dbReference>
<dbReference type="PANTHER" id="PTHR43095">
    <property type="entry name" value="SUGAR KINASE"/>
    <property type="match status" value="1"/>
</dbReference>
<feature type="domain" description="Carbohydrate kinase FGGY N-terminal" evidence="8">
    <location>
        <begin position="3"/>
        <end position="244"/>
    </location>
</feature>
<dbReference type="HAMAP" id="MF_02220">
    <property type="entry name" value="XylB"/>
    <property type="match status" value="1"/>
</dbReference>
<keyword evidence="4 6" id="KW-0418">Kinase</keyword>
<evidence type="ECO:0000256" key="4">
    <source>
        <dbReference type="ARBA" id="ARBA00022777"/>
    </source>
</evidence>
<proteinExistence type="inferred from homology"/>
<comment type="similarity">
    <text evidence="1 6 7">Belongs to the FGGY kinase family.</text>
</comment>
<dbReference type="Gene3D" id="3.30.420.40">
    <property type="match status" value="2"/>
</dbReference>
<dbReference type="PIRSF" id="PIRSF000538">
    <property type="entry name" value="GlpK"/>
    <property type="match status" value="1"/>
</dbReference>
<comment type="function">
    <text evidence="6">Catalyzes the phosphorylation of D-xylulose to D-xylulose 5-phosphate.</text>
</comment>
<evidence type="ECO:0000256" key="3">
    <source>
        <dbReference type="ARBA" id="ARBA00022741"/>
    </source>
</evidence>
<feature type="domain" description="Carbohydrate kinase FGGY C-terminal" evidence="9">
    <location>
        <begin position="254"/>
        <end position="437"/>
    </location>
</feature>
<organism evidence="10 11">
    <name type="scientific">Jeongeupia naejangsanensis</name>
    <dbReference type="NCBI Taxonomy" id="613195"/>
    <lineage>
        <taxon>Bacteria</taxon>
        <taxon>Pseudomonadati</taxon>
        <taxon>Pseudomonadota</taxon>
        <taxon>Betaproteobacteria</taxon>
        <taxon>Neisseriales</taxon>
        <taxon>Chitinibacteraceae</taxon>
        <taxon>Jeongeupia</taxon>
    </lineage>
</organism>
<dbReference type="InterPro" id="IPR006000">
    <property type="entry name" value="Xylulokinase"/>
</dbReference>